<keyword evidence="1" id="KW-0812">Transmembrane</keyword>
<name>A0A0F9MBP5_9ZZZZ</name>
<accession>A0A0F9MBP5</accession>
<evidence type="ECO:0000313" key="3">
    <source>
        <dbReference type="EMBL" id="KKN03179.1"/>
    </source>
</evidence>
<evidence type="ECO:0000256" key="1">
    <source>
        <dbReference type="SAM" id="Phobius"/>
    </source>
</evidence>
<reference evidence="3" key="1">
    <citation type="journal article" date="2015" name="Nature">
        <title>Complex archaea that bridge the gap between prokaryotes and eukaryotes.</title>
        <authorList>
            <person name="Spang A."/>
            <person name="Saw J.H."/>
            <person name="Jorgensen S.L."/>
            <person name="Zaremba-Niedzwiedzka K."/>
            <person name="Martijn J."/>
            <person name="Lind A.E."/>
            <person name="van Eijk R."/>
            <person name="Schleper C."/>
            <person name="Guy L."/>
            <person name="Ettema T.J."/>
        </authorList>
    </citation>
    <scope>NUCLEOTIDE SEQUENCE</scope>
</reference>
<keyword evidence="1" id="KW-0472">Membrane</keyword>
<dbReference type="EMBL" id="LAZR01005061">
    <property type="protein sequence ID" value="KKN03179.1"/>
    <property type="molecule type" value="Genomic_DNA"/>
</dbReference>
<organism evidence="3">
    <name type="scientific">marine sediment metagenome</name>
    <dbReference type="NCBI Taxonomy" id="412755"/>
    <lineage>
        <taxon>unclassified sequences</taxon>
        <taxon>metagenomes</taxon>
        <taxon>ecological metagenomes</taxon>
    </lineage>
</organism>
<feature type="transmembrane region" description="Helical" evidence="1">
    <location>
        <begin position="101"/>
        <end position="120"/>
    </location>
</feature>
<proteinExistence type="predicted"/>
<dbReference type="InterPro" id="IPR038297">
    <property type="entry name" value="CcmH/CycL/NrfF/Ccl2_sf"/>
</dbReference>
<dbReference type="Gene3D" id="1.10.8.640">
    <property type="entry name" value="Cytochrome C biogenesis protein"/>
    <property type="match status" value="1"/>
</dbReference>
<comment type="caution">
    <text evidence="3">The sequence shown here is derived from an EMBL/GenBank/DDBJ whole genome shotgun (WGS) entry which is preliminary data.</text>
</comment>
<dbReference type="AlphaFoldDB" id="A0A0F9MBP5"/>
<protein>
    <recommendedName>
        <fullName evidence="2">DZANK-type domain-containing protein</fullName>
    </recommendedName>
</protein>
<dbReference type="Pfam" id="PF12773">
    <property type="entry name" value="DZR"/>
    <property type="match status" value="1"/>
</dbReference>
<dbReference type="InterPro" id="IPR025874">
    <property type="entry name" value="DZR"/>
</dbReference>
<evidence type="ECO:0000259" key="2">
    <source>
        <dbReference type="Pfam" id="PF12773"/>
    </source>
</evidence>
<keyword evidence="1" id="KW-1133">Transmembrane helix</keyword>
<gene>
    <name evidence="3" type="ORF">LCGC14_1110270</name>
</gene>
<sequence>MKCQQCGLNNPESFKFCRKCGSSMRIRLRCPECGSDNPGDSIFCIECGEKLSGARKPVKKNQRKCKDCGQFNDLDALFCVACGEKIIRRPKNNARRKSTTLSYQTIFIFIVLFLISVFFVKQAITVSKKENQSSMSLSPVSYETSTSGMDEARVIAVAKNFLCACGGCGELPLETCTCDMPKGSVEEKNFIRKNLAEGLTTEQVIELVDEKYGHRK</sequence>
<feature type="domain" description="DZANK-type" evidence="2">
    <location>
        <begin position="3"/>
        <end position="48"/>
    </location>
</feature>